<organism evidence="1 2">
    <name type="scientific">Winslowiella arboricola</name>
    <dbReference type="NCBI Taxonomy" id="2978220"/>
    <lineage>
        <taxon>Bacteria</taxon>
        <taxon>Pseudomonadati</taxon>
        <taxon>Pseudomonadota</taxon>
        <taxon>Gammaproteobacteria</taxon>
        <taxon>Enterobacterales</taxon>
        <taxon>Erwiniaceae</taxon>
        <taxon>Winslowiella</taxon>
    </lineage>
</organism>
<accession>A0A9J6PLD8</accession>
<dbReference type="EMBL" id="JAODIM010000039">
    <property type="protein sequence ID" value="MCU5777574.1"/>
    <property type="molecule type" value="Genomic_DNA"/>
</dbReference>
<dbReference type="RefSeq" id="WP_267141184.1">
    <property type="nucleotide sequence ID" value="NZ_JAODIL010000053.1"/>
</dbReference>
<comment type="caution">
    <text evidence="1">The sequence shown here is derived from an EMBL/GenBank/DDBJ whole genome shotgun (WGS) entry which is preliminary data.</text>
</comment>
<gene>
    <name evidence="1" type="ORF">N5923_08725</name>
</gene>
<name>A0A9J6PLD8_9GAMM</name>
<evidence type="ECO:0000313" key="1">
    <source>
        <dbReference type="EMBL" id="MCU5777574.1"/>
    </source>
</evidence>
<sequence length="200" mass="23296">MLKGFQIIKGAVSAREIDIIYRYLAISKNIGHLNGNDDCDSAHMYYAIPYFEAMLSYYCSLIKEITNETVYPGYSFLWNYRENHAVPKHKDRAAVDYIISIGIHDQNEEDWPLIVESEVVNMRAGDIVVLDGKTFEHWREPCPYHNRLQLVLCYTRNQLLKFDKREHLGFDPVPEVITSPLKKQLGISDKYIKYLCVNDV</sequence>
<proteinExistence type="predicted"/>
<dbReference type="AlphaFoldDB" id="A0A9J6PLD8"/>
<evidence type="ECO:0000313" key="2">
    <source>
        <dbReference type="Proteomes" id="UP001064262"/>
    </source>
</evidence>
<dbReference type="Proteomes" id="UP001064262">
    <property type="component" value="Unassembled WGS sequence"/>
</dbReference>
<reference evidence="1" key="1">
    <citation type="submission" date="2022-09" db="EMBL/GenBank/DDBJ databases">
        <title>Winslowiella arboricola sp. nov., isolated from bleeding cankers on broadleaf hosts.</title>
        <authorList>
            <person name="Brady C."/>
            <person name="Kaur S."/>
            <person name="Crampton B."/>
            <person name="Maddock D."/>
            <person name="Arnold D."/>
            <person name="Denman S."/>
        </authorList>
    </citation>
    <scope>NUCLEOTIDE SEQUENCE</scope>
    <source>
        <strain evidence="1">BAC 15a-03b</strain>
    </source>
</reference>
<protein>
    <submittedName>
        <fullName evidence="1">Uncharacterized protein</fullName>
    </submittedName>
</protein>
<keyword evidence="2" id="KW-1185">Reference proteome</keyword>